<dbReference type="RefSeq" id="WP_344616762.1">
    <property type="nucleotide sequence ID" value="NZ_BAAARV010000067.1"/>
</dbReference>
<dbReference type="InterPro" id="IPR025877">
    <property type="entry name" value="MobA-like_NTP_Trfase"/>
</dbReference>
<name>A0ABN3H4I0_9ACTN</name>
<evidence type="ECO:0000313" key="5">
    <source>
        <dbReference type="EMBL" id="GAA2368890.1"/>
    </source>
</evidence>
<protein>
    <submittedName>
        <fullName evidence="5">NTP transferase domain-containing protein</fullName>
    </submittedName>
</protein>
<dbReference type="EMBL" id="BAAARV010000067">
    <property type="protein sequence ID" value="GAA2368890.1"/>
    <property type="molecule type" value="Genomic_DNA"/>
</dbReference>
<dbReference type="PANTHER" id="PTHR19136">
    <property type="entry name" value="MOLYBDENUM COFACTOR GUANYLYLTRANSFERASE"/>
    <property type="match status" value="1"/>
</dbReference>
<dbReference type="Proteomes" id="UP001501444">
    <property type="component" value="Unassembled WGS sequence"/>
</dbReference>
<feature type="domain" description="DUF6457" evidence="4">
    <location>
        <begin position="216"/>
        <end position="288"/>
    </location>
</feature>
<feature type="region of interest" description="Disordered" evidence="2">
    <location>
        <begin position="92"/>
        <end position="112"/>
    </location>
</feature>
<sequence length="291" mass="30381">MGDGHLEPGLAAVILAGGRATRLGGRDKPMVSVGGVPMLQRVLAAVAEAGAAPIVVVGPDREGLPGHVLVAREEPPGGGPVAAVAAGLAALRNPRQQPEPQQEKKPQPEPEKRPEIVALLAADLPLITGEAVSALTRAVGDKDGAVFVDEDGHRQLLCGAWRIEALTRAVRGIGEPAGGSVRRLVAGLDVREVRWERDRPPYFDCDTEEDLRAVNEDVLGQWLAEAAAALEVEAPSREERAAVLDLARDVAHNVARPGAPLTAFLLGVAVGRGADAQVAAQLLSRLATRAE</sequence>
<organism evidence="5 6">
    <name type="scientific">Dactylosporangium salmoneum</name>
    <dbReference type="NCBI Taxonomy" id="53361"/>
    <lineage>
        <taxon>Bacteria</taxon>
        <taxon>Bacillati</taxon>
        <taxon>Actinomycetota</taxon>
        <taxon>Actinomycetes</taxon>
        <taxon>Micromonosporales</taxon>
        <taxon>Micromonosporaceae</taxon>
        <taxon>Dactylosporangium</taxon>
    </lineage>
</organism>
<accession>A0ABN3H4I0</accession>
<feature type="domain" description="MobA-like NTP transferase" evidence="3">
    <location>
        <begin position="12"/>
        <end position="171"/>
    </location>
</feature>
<evidence type="ECO:0000313" key="6">
    <source>
        <dbReference type="Proteomes" id="UP001501444"/>
    </source>
</evidence>
<comment type="caution">
    <text evidence="5">The sequence shown here is derived from an EMBL/GenBank/DDBJ whole genome shotgun (WGS) entry which is preliminary data.</text>
</comment>
<feature type="compositionally biased region" description="Basic and acidic residues" evidence="2">
    <location>
        <begin position="101"/>
        <end position="112"/>
    </location>
</feature>
<dbReference type="GO" id="GO:0016740">
    <property type="term" value="F:transferase activity"/>
    <property type="evidence" value="ECO:0007669"/>
    <property type="project" value="UniProtKB-KW"/>
</dbReference>
<evidence type="ECO:0000256" key="2">
    <source>
        <dbReference type="SAM" id="MobiDB-lite"/>
    </source>
</evidence>
<dbReference type="InterPro" id="IPR045598">
    <property type="entry name" value="DUF6457"/>
</dbReference>
<dbReference type="Gene3D" id="3.90.550.10">
    <property type="entry name" value="Spore Coat Polysaccharide Biosynthesis Protein SpsA, Chain A"/>
    <property type="match status" value="1"/>
</dbReference>
<keyword evidence="6" id="KW-1185">Reference proteome</keyword>
<dbReference type="Pfam" id="PF12804">
    <property type="entry name" value="NTP_transf_3"/>
    <property type="match status" value="1"/>
</dbReference>
<dbReference type="SUPFAM" id="SSF53448">
    <property type="entry name" value="Nucleotide-diphospho-sugar transferases"/>
    <property type="match status" value="1"/>
</dbReference>
<dbReference type="Pfam" id="PF20058">
    <property type="entry name" value="DUF6457"/>
    <property type="match status" value="1"/>
</dbReference>
<proteinExistence type="predicted"/>
<evidence type="ECO:0000259" key="4">
    <source>
        <dbReference type="Pfam" id="PF20058"/>
    </source>
</evidence>
<evidence type="ECO:0000259" key="3">
    <source>
        <dbReference type="Pfam" id="PF12804"/>
    </source>
</evidence>
<keyword evidence="1 5" id="KW-0808">Transferase</keyword>
<dbReference type="InterPro" id="IPR029044">
    <property type="entry name" value="Nucleotide-diphossugar_trans"/>
</dbReference>
<evidence type="ECO:0000256" key="1">
    <source>
        <dbReference type="ARBA" id="ARBA00022679"/>
    </source>
</evidence>
<dbReference type="PANTHER" id="PTHR19136:SF81">
    <property type="entry name" value="MOLYBDENUM COFACTOR GUANYLYLTRANSFERASE"/>
    <property type="match status" value="1"/>
</dbReference>
<gene>
    <name evidence="5" type="ORF">GCM10010170_069000</name>
</gene>
<reference evidence="5 6" key="1">
    <citation type="journal article" date="2019" name="Int. J. Syst. Evol. Microbiol.">
        <title>The Global Catalogue of Microorganisms (GCM) 10K type strain sequencing project: providing services to taxonomists for standard genome sequencing and annotation.</title>
        <authorList>
            <consortium name="The Broad Institute Genomics Platform"/>
            <consortium name="The Broad Institute Genome Sequencing Center for Infectious Disease"/>
            <person name="Wu L."/>
            <person name="Ma J."/>
        </authorList>
    </citation>
    <scope>NUCLEOTIDE SEQUENCE [LARGE SCALE GENOMIC DNA]</scope>
    <source>
        <strain evidence="5 6">JCM 3272</strain>
    </source>
</reference>